<accession>A0A2G5DNJ8</accession>
<dbReference type="Proteomes" id="UP000230069">
    <property type="component" value="Unassembled WGS sequence"/>
</dbReference>
<dbReference type="PANTHER" id="PTHR12461">
    <property type="entry name" value="HYPOXIA-INDUCIBLE FACTOR 1 ALPHA INHIBITOR-RELATED"/>
    <property type="match status" value="1"/>
</dbReference>
<evidence type="ECO:0000313" key="4">
    <source>
        <dbReference type="Proteomes" id="UP000230069"/>
    </source>
</evidence>
<dbReference type="PANTHER" id="PTHR12461:SF102">
    <property type="entry name" value="LYSINE-SPECIFIC DEMETHYLASE JMJ31"/>
    <property type="match status" value="1"/>
</dbReference>
<dbReference type="InterPro" id="IPR041667">
    <property type="entry name" value="Cupin_8"/>
</dbReference>
<comment type="similarity">
    <text evidence="1">Belongs to the JARID1 histone demethylase family.</text>
</comment>
<dbReference type="AlphaFoldDB" id="A0A2G5DNJ8"/>
<dbReference type="FunCoup" id="A0A2G5DNJ8">
    <property type="interactions" value="752"/>
</dbReference>
<evidence type="ECO:0000256" key="1">
    <source>
        <dbReference type="ARBA" id="ARBA00006801"/>
    </source>
</evidence>
<name>A0A2G5DNJ8_AQUCA</name>
<dbReference type="STRING" id="218851.A0A2G5DNJ8"/>
<dbReference type="EMBL" id="KZ305034">
    <property type="protein sequence ID" value="PIA45073.1"/>
    <property type="molecule type" value="Genomic_DNA"/>
</dbReference>
<feature type="domain" description="JmjC" evidence="2">
    <location>
        <begin position="131"/>
        <end position="302"/>
    </location>
</feature>
<dbReference type="InParanoid" id="A0A2G5DNJ8"/>
<dbReference type="OrthoDB" id="415358at2759"/>
<dbReference type="SMART" id="SM00558">
    <property type="entry name" value="JmjC"/>
    <property type="match status" value="1"/>
</dbReference>
<dbReference type="PROSITE" id="PS51184">
    <property type="entry name" value="JMJC"/>
    <property type="match status" value="1"/>
</dbReference>
<keyword evidence="4" id="KW-1185">Reference proteome</keyword>
<dbReference type="Gene3D" id="2.60.120.650">
    <property type="entry name" value="Cupin"/>
    <property type="match status" value="1"/>
</dbReference>
<dbReference type="SUPFAM" id="SSF51197">
    <property type="entry name" value="Clavaminate synthase-like"/>
    <property type="match status" value="1"/>
</dbReference>
<evidence type="ECO:0000259" key="2">
    <source>
        <dbReference type="PROSITE" id="PS51184"/>
    </source>
</evidence>
<evidence type="ECO:0000313" key="3">
    <source>
        <dbReference type="EMBL" id="PIA45073.1"/>
    </source>
</evidence>
<sequence length="527" mass="59067">MGEVEEVLQVVLTFEEEEVLLSSQEFQSQVESRNIPAVFRGCVRDWKAFINWNPSNGGLDYLQGRVGTAVVEAMLSRSGPIFYGDLRNHEMVPFPFSRFITSCKERLGKSDDGRGVCVDSESGEETCSASVDSGYHVYLAQVPILNLENKENSQLESLGEDIQTPTFVQTRALASINLWMNNAKSRSSTHYDPHHNLLCVVSGCKQVVLWPPSACPLLYPMPIYGEASNHSSVDLKDPDYAIHSRAKHSSDYSQKVTLHAGDALFIPEGWFHQVDSDELTIAVNYWWESSIMSNMSEHMDAYYLRRILKRLISSEMNHMLDGAGIHSGKFEKHVDKTLVNGQGYQVANPKQKILLHQLSPPALQVLHELVSLVHDNVNGAAQNQPVLSTSTDSSVVSTRGVCTKIVSLKSCRLEDDPVAYALWTLEPLELQNVLLSMVHNFPRTLETLILHALSPVAAEVLTRKFEEIDKLITKEQRDEFYQILYGVFDDQFTAMDSILNGKESFALQAFRNVLDKYLGVSLDGPKL</sequence>
<dbReference type="Pfam" id="PF13621">
    <property type="entry name" value="Cupin_8"/>
    <property type="match status" value="1"/>
</dbReference>
<proteinExistence type="inferred from homology"/>
<reference evidence="3 4" key="1">
    <citation type="submission" date="2017-09" db="EMBL/GenBank/DDBJ databases">
        <title>WGS assembly of Aquilegia coerulea Goldsmith.</title>
        <authorList>
            <person name="Hodges S."/>
            <person name="Kramer E."/>
            <person name="Nordborg M."/>
            <person name="Tomkins J."/>
            <person name="Borevitz J."/>
            <person name="Derieg N."/>
            <person name="Yan J."/>
            <person name="Mihaltcheva S."/>
            <person name="Hayes R.D."/>
            <person name="Rokhsar D."/>
        </authorList>
    </citation>
    <scope>NUCLEOTIDE SEQUENCE [LARGE SCALE GENOMIC DNA]</scope>
    <source>
        <strain evidence="4">cv. Goldsmith</strain>
    </source>
</reference>
<protein>
    <recommendedName>
        <fullName evidence="2">JmjC domain-containing protein</fullName>
    </recommendedName>
</protein>
<organism evidence="3 4">
    <name type="scientific">Aquilegia coerulea</name>
    <name type="common">Rocky mountain columbine</name>
    <dbReference type="NCBI Taxonomy" id="218851"/>
    <lineage>
        <taxon>Eukaryota</taxon>
        <taxon>Viridiplantae</taxon>
        <taxon>Streptophyta</taxon>
        <taxon>Embryophyta</taxon>
        <taxon>Tracheophyta</taxon>
        <taxon>Spermatophyta</taxon>
        <taxon>Magnoliopsida</taxon>
        <taxon>Ranunculales</taxon>
        <taxon>Ranunculaceae</taxon>
        <taxon>Thalictroideae</taxon>
        <taxon>Aquilegia</taxon>
    </lineage>
</organism>
<dbReference type="InterPro" id="IPR003347">
    <property type="entry name" value="JmjC_dom"/>
</dbReference>
<gene>
    <name evidence="3" type="ORF">AQUCO_01700546v1</name>
</gene>